<name>A0AAE4CSM5_9ACTN</name>
<dbReference type="GO" id="GO:0017004">
    <property type="term" value="P:cytochrome complex assembly"/>
    <property type="evidence" value="ECO:0007669"/>
    <property type="project" value="UniProtKB-KW"/>
</dbReference>
<dbReference type="Pfam" id="PF05140">
    <property type="entry name" value="ResB"/>
    <property type="match status" value="1"/>
</dbReference>
<comment type="caution">
    <text evidence="8">The sequence shown here is derived from an EMBL/GenBank/DDBJ whole genome shotgun (WGS) entry which is preliminary data.</text>
</comment>
<dbReference type="Proteomes" id="UP001183629">
    <property type="component" value="Unassembled WGS sequence"/>
</dbReference>
<sequence>MTALDERPTVDDRRRPNPVWALLRNSWRQLTSMRTALTLLFLLAIASIPGSVLPQRAVSAQAVSDYFRDHPDLAPTLDRLGAFDAYASVWFSAIYVLLFTSLIGCIIPRVREHWRAARMTPPEAPRRLDRLAASVPAEEIDGTPAEAAERIRAMLRAARWRAIAREQADGGWTVSAEKGHLKETGNLVFHTALLCVLAGVAFGGWYGWHGNRILVAGPDTAFCNSVPQFDESDLGPRVDDADLPPFCLELTDFEARFLDTGMPESFEATATVEENGGARSERFAVNSPLRLDGASVYLLGHGYAPVIRYTDRYGVTQERVSPFLSTDLNQTSEGVAKFPDANVDPATGQRQDDQQVGFQGIYAPTMPTEGLVTISVHPAERNPGLTLLAYRGNLGEDAGIPNSVYSINQAQIDRGKLTQIGEAKLLRPGESWTLDDGSTVTFVGTREYATIAVRSDPGQLFVLFSSVLGLIGLTLSLYGKRRRVFFRITPGDLGESSTTGRSSFMEAGGLPRTDYPGFADEFAQLVAATRPGGGTAKDTAEGTV</sequence>
<evidence type="ECO:0000256" key="4">
    <source>
        <dbReference type="ARBA" id="ARBA00022989"/>
    </source>
</evidence>
<keyword evidence="5 6" id="KW-0472">Membrane</keyword>
<dbReference type="AlphaFoldDB" id="A0AAE4CSM5"/>
<dbReference type="PANTHER" id="PTHR31566:SF0">
    <property type="entry name" value="CYTOCHROME C BIOGENESIS PROTEIN CCS1, CHLOROPLASTIC"/>
    <property type="match status" value="1"/>
</dbReference>
<evidence type="ECO:0000256" key="1">
    <source>
        <dbReference type="ARBA" id="ARBA00004141"/>
    </source>
</evidence>
<dbReference type="PANTHER" id="PTHR31566">
    <property type="entry name" value="CYTOCHROME C BIOGENESIS PROTEIN CCS1, CHLOROPLASTIC"/>
    <property type="match status" value="1"/>
</dbReference>
<gene>
    <name evidence="8" type="ORF">J2S44_003435</name>
</gene>
<keyword evidence="9" id="KW-1185">Reference proteome</keyword>
<evidence type="ECO:0000256" key="6">
    <source>
        <dbReference type="SAM" id="Phobius"/>
    </source>
</evidence>
<evidence type="ECO:0000313" key="8">
    <source>
        <dbReference type="EMBL" id="MDR7323185.1"/>
    </source>
</evidence>
<evidence type="ECO:0000256" key="5">
    <source>
        <dbReference type="ARBA" id="ARBA00023136"/>
    </source>
</evidence>
<dbReference type="InterPro" id="IPR007816">
    <property type="entry name" value="ResB-like_domain"/>
</dbReference>
<accession>A0AAE4CSM5</accession>
<reference evidence="8 9" key="1">
    <citation type="submission" date="2023-07" db="EMBL/GenBank/DDBJ databases">
        <title>Sequencing the genomes of 1000 actinobacteria strains.</title>
        <authorList>
            <person name="Klenk H.-P."/>
        </authorList>
    </citation>
    <scope>NUCLEOTIDE SEQUENCE [LARGE SCALE GENOMIC DNA]</scope>
    <source>
        <strain evidence="8 9">DSM 44711</strain>
    </source>
</reference>
<dbReference type="EMBL" id="JAVDYC010000001">
    <property type="protein sequence ID" value="MDR7323185.1"/>
    <property type="molecule type" value="Genomic_DNA"/>
</dbReference>
<protein>
    <submittedName>
        <fullName evidence="8">Cytochrome c biogenesis protein</fullName>
    </submittedName>
</protein>
<dbReference type="RefSeq" id="WP_374727857.1">
    <property type="nucleotide sequence ID" value="NZ_JAVDYC010000001.1"/>
</dbReference>
<organism evidence="8 9">
    <name type="scientific">Catenuloplanes niger</name>
    <dbReference type="NCBI Taxonomy" id="587534"/>
    <lineage>
        <taxon>Bacteria</taxon>
        <taxon>Bacillati</taxon>
        <taxon>Actinomycetota</taxon>
        <taxon>Actinomycetes</taxon>
        <taxon>Micromonosporales</taxon>
        <taxon>Micromonosporaceae</taxon>
        <taxon>Catenuloplanes</taxon>
    </lineage>
</organism>
<keyword evidence="3" id="KW-0201">Cytochrome c-type biogenesis</keyword>
<dbReference type="InterPro" id="IPR023494">
    <property type="entry name" value="Cyt_c_bgen_Ccs1/CcsB/ResB"/>
</dbReference>
<feature type="domain" description="ResB-like" evidence="7">
    <location>
        <begin position="33"/>
        <end position="523"/>
    </location>
</feature>
<dbReference type="GO" id="GO:0016020">
    <property type="term" value="C:membrane"/>
    <property type="evidence" value="ECO:0007669"/>
    <property type="project" value="UniProtKB-SubCell"/>
</dbReference>
<evidence type="ECO:0000313" key="9">
    <source>
        <dbReference type="Proteomes" id="UP001183629"/>
    </source>
</evidence>
<feature type="transmembrane region" description="Helical" evidence="6">
    <location>
        <begin position="460"/>
        <end position="478"/>
    </location>
</feature>
<proteinExistence type="predicted"/>
<comment type="subcellular location">
    <subcellularLocation>
        <location evidence="1">Membrane</location>
        <topology evidence="1">Multi-pass membrane protein</topology>
    </subcellularLocation>
</comment>
<feature type="transmembrane region" description="Helical" evidence="6">
    <location>
        <begin position="187"/>
        <end position="208"/>
    </location>
</feature>
<evidence type="ECO:0000256" key="2">
    <source>
        <dbReference type="ARBA" id="ARBA00022692"/>
    </source>
</evidence>
<keyword evidence="4 6" id="KW-1133">Transmembrane helix</keyword>
<evidence type="ECO:0000259" key="7">
    <source>
        <dbReference type="Pfam" id="PF05140"/>
    </source>
</evidence>
<keyword evidence="2 6" id="KW-0812">Transmembrane</keyword>
<evidence type="ECO:0000256" key="3">
    <source>
        <dbReference type="ARBA" id="ARBA00022748"/>
    </source>
</evidence>
<feature type="transmembrane region" description="Helical" evidence="6">
    <location>
        <begin position="88"/>
        <end position="110"/>
    </location>
</feature>